<feature type="region of interest" description="Disordered" evidence="1">
    <location>
        <begin position="1"/>
        <end position="20"/>
    </location>
</feature>
<dbReference type="RefSeq" id="WP_204328124.1">
    <property type="nucleotide sequence ID" value="NZ_BMNG01000004.1"/>
</dbReference>
<keyword evidence="3" id="KW-1185">Reference proteome</keyword>
<dbReference type="Pfam" id="PF02566">
    <property type="entry name" value="OsmC"/>
    <property type="match status" value="1"/>
</dbReference>
<dbReference type="SUPFAM" id="SSF82784">
    <property type="entry name" value="OsmC-like"/>
    <property type="match status" value="1"/>
</dbReference>
<feature type="compositionally biased region" description="Low complexity" evidence="1">
    <location>
        <begin position="1"/>
        <end position="18"/>
    </location>
</feature>
<dbReference type="InterPro" id="IPR015946">
    <property type="entry name" value="KH_dom-like_a/b"/>
</dbReference>
<dbReference type="Proteomes" id="UP000656881">
    <property type="component" value="Unassembled WGS sequence"/>
</dbReference>
<dbReference type="InterPro" id="IPR036102">
    <property type="entry name" value="OsmC/Ohrsf"/>
</dbReference>
<accession>A0ABQ2LSN0</accession>
<gene>
    <name evidence="2" type="ORF">GCM10012286_21880</name>
</gene>
<organism evidence="2 3">
    <name type="scientific">Streptomyces lasiicapitis</name>
    <dbReference type="NCBI Taxonomy" id="1923961"/>
    <lineage>
        <taxon>Bacteria</taxon>
        <taxon>Bacillati</taxon>
        <taxon>Actinomycetota</taxon>
        <taxon>Actinomycetes</taxon>
        <taxon>Kitasatosporales</taxon>
        <taxon>Streptomycetaceae</taxon>
        <taxon>Streptomyces</taxon>
    </lineage>
</organism>
<name>A0ABQ2LSN0_9ACTN</name>
<evidence type="ECO:0000313" key="3">
    <source>
        <dbReference type="Proteomes" id="UP000656881"/>
    </source>
</evidence>
<evidence type="ECO:0000313" key="2">
    <source>
        <dbReference type="EMBL" id="GGO41694.1"/>
    </source>
</evidence>
<dbReference type="PANTHER" id="PTHR39624">
    <property type="entry name" value="PROTEIN INVOLVED IN RIMO-MEDIATED BETA-METHYLTHIOLATION OF RIBOSOMAL PROTEIN S12 YCAO"/>
    <property type="match status" value="1"/>
</dbReference>
<proteinExistence type="predicted"/>
<reference evidence="3" key="1">
    <citation type="journal article" date="2019" name="Int. J. Syst. Evol. Microbiol.">
        <title>The Global Catalogue of Microorganisms (GCM) 10K type strain sequencing project: providing services to taxonomists for standard genome sequencing and annotation.</title>
        <authorList>
            <consortium name="The Broad Institute Genomics Platform"/>
            <consortium name="The Broad Institute Genome Sequencing Center for Infectious Disease"/>
            <person name="Wu L."/>
            <person name="Ma J."/>
        </authorList>
    </citation>
    <scope>NUCLEOTIDE SEQUENCE [LARGE SCALE GENOMIC DNA]</scope>
    <source>
        <strain evidence="3">CGMCC 4.7349</strain>
    </source>
</reference>
<protein>
    <submittedName>
        <fullName evidence="2">Osmotically inducible protein C</fullName>
    </submittedName>
</protein>
<comment type="caution">
    <text evidence="2">The sequence shown here is derived from an EMBL/GenBank/DDBJ whole genome shotgun (WGS) entry which is preliminary data.</text>
</comment>
<evidence type="ECO:0000256" key="1">
    <source>
        <dbReference type="SAM" id="MobiDB-lite"/>
    </source>
</evidence>
<dbReference type="Gene3D" id="3.30.300.20">
    <property type="match status" value="1"/>
</dbReference>
<dbReference type="InterPro" id="IPR003718">
    <property type="entry name" value="OsmC/Ohr_fam"/>
</dbReference>
<dbReference type="PANTHER" id="PTHR39624:SF2">
    <property type="entry name" value="OSMC-LIKE PROTEIN"/>
    <property type="match status" value="1"/>
</dbReference>
<dbReference type="EMBL" id="BMNG01000004">
    <property type="protein sequence ID" value="GGO41694.1"/>
    <property type="molecule type" value="Genomic_DNA"/>
</dbReference>
<sequence>MPTPHTTTQQPGTAAQGPRAGEAGLVVVSENGIGPYGQQVRAGHHLLAADEPEPKGTDTGPSPYDLLLAALGACTSMTVRLYADRKGWPLEKVTVSLRNRRIHAADCAACDGGNEQVSQVTQEIRLDGALDADQHRRLMEIAERCPVHRALTEGAFISTTPAPAHT</sequence>